<name>A0A1V9DNY1_9GAMM</name>
<gene>
    <name evidence="1" type="ORF">B2J69_03355</name>
</gene>
<evidence type="ECO:0000313" key="1">
    <source>
        <dbReference type="EMBL" id="OQP35551.1"/>
    </source>
</evidence>
<dbReference type="PANTHER" id="PTHR45458:SF1">
    <property type="entry name" value="SHORT CHAIN DEHYDROGENASE"/>
    <property type="match status" value="1"/>
</dbReference>
<dbReference type="PRINTS" id="PR00081">
    <property type="entry name" value="GDHRDH"/>
</dbReference>
<dbReference type="NCBIfam" id="NF006035">
    <property type="entry name" value="PRK08177.1"/>
    <property type="match status" value="1"/>
</dbReference>
<dbReference type="Gene3D" id="3.40.50.720">
    <property type="entry name" value="NAD(P)-binding Rossmann-like Domain"/>
    <property type="match status" value="1"/>
</dbReference>
<protein>
    <submittedName>
        <fullName evidence="1">Short-chain dehydrogenase</fullName>
    </submittedName>
</protein>
<dbReference type="InterPro" id="IPR036291">
    <property type="entry name" value="NAD(P)-bd_dom_sf"/>
</dbReference>
<dbReference type="AlphaFoldDB" id="A0A1V9DNY1"/>
<sequence>MAGKALVIGASRGIGLAVVKALAAKGWQVTATYRSSAPQADARWYALDMTHQDEVRQLAAQLKDDTFDIILINAGVSGPSHQNLLQSSDDELAQLFLTNTIAPVRSAETLLPLLAKQNGVIGFTTSILGSLNENDTAALPIYSASKSALNMLSRALLPQINQHQATLLSLHPGWVKTDMGGESAPVTVEQSGEGLVQQLEAYRGRGGHHYVDYAGQLLQW</sequence>
<dbReference type="SUPFAM" id="SSF51735">
    <property type="entry name" value="NAD(P)-binding Rossmann-fold domains"/>
    <property type="match status" value="1"/>
</dbReference>
<organism evidence="1 2">
    <name type="scientific">Pantoea latae</name>
    <dbReference type="NCBI Taxonomy" id="1964541"/>
    <lineage>
        <taxon>Bacteria</taxon>
        <taxon>Pseudomonadati</taxon>
        <taxon>Pseudomonadota</taxon>
        <taxon>Gammaproteobacteria</taxon>
        <taxon>Enterobacterales</taxon>
        <taxon>Erwiniaceae</taxon>
        <taxon>Pantoea</taxon>
    </lineage>
</organism>
<dbReference type="InterPro" id="IPR052184">
    <property type="entry name" value="SDR_enzymes"/>
</dbReference>
<proteinExistence type="predicted"/>
<dbReference type="EMBL" id="MWUE01000005">
    <property type="protein sequence ID" value="OQP35551.1"/>
    <property type="molecule type" value="Genomic_DNA"/>
</dbReference>
<accession>A0A1V9DNY1</accession>
<evidence type="ECO:0000313" key="2">
    <source>
        <dbReference type="Proteomes" id="UP000192769"/>
    </source>
</evidence>
<dbReference type="RefSeq" id="WP_081136413.1">
    <property type="nucleotide sequence ID" value="NZ_MWUE01000005.1"/>
</dbReference>
<dbReference type="OrthoDB" id="5786478at2"/>
<comment type="caution">
    <text evidence="1">The sequence shown here is derived from an EMBL/GenBank/DDBJ whole genome shotgun (WGS) entry which is preliminary data.</text>
</comment>
<dbReference type="InterPro" id="IPR002347">
    <property type="entry name" value="SDR_fam"/>
</dbReference>
<dbReference type="Proteomes" id="UP000192769">
    <property type="component" value="Unassembled WGS sequence"/>
</dbReference>
<reference evidence="1 2" key="1">
    <citation type="submission" date="2017-02" db="EMBL/GenBank/DDBJ databases">
        <title>Whole genome shotgun sequence of Pantoea agglomerans strain AS1 isolated from a cycad, Zamia floridana in Central Florida, USA.</title>
        <authorList>
            <person name="Lata P."/>
            <person name="Govindarajan S."/>
            <person name="Qi F."/>
            <person name="Li J.-L."/>
            <person name="Maurya S.K."/>
            <person name="Sahoo M.K."/>
        </authorList>
    </citation>
    <scope>NUCLEOTIDE SEQUENCE [LARGE SCALE GENOMIC DNA]</scope>
    <source>
        <strain evidence="1 2">AS1</strain>
    </source>
</reference>
<keyword evidence="2" id="KW-1185">Reference proteome</keyword>
<dbReference type="Pfam" id="PF00106">
    <property type="entry name" value="adh_short"/>
    <property type="match status" value="1"/>
</dbReference>
<dbReference type="GO" id="GO:0016616">
    <property type="term" value="F:oxidoreductase activity, acting on the CH-OH group of donors, NAD or NADP as acceptor"/>
    <property type="evidence" value="ECO:0007669"/>
    <property type="project" value="TreeGrafter"/>
</dbReference>
<dbReference type="PANTHER" id="PTHR45458">
    <property type="entry name" value="SHORT-CHAIN DEHYDROGENASE/REDUCTASE SDR"/>
    <property type="match status" value="1"/>
</dbReference>